<evidence type="ECO:0000313" key="2">
    <source>
        <dbReference type="Proteomes" id="UP001228376"/>
    </source>
</evidence>
<dbReference type="PANTHER" id="PTHR42834:SF1">
    <property type="entry name" value="ENDONUCLEASE_EXONUCLEASE_PHOSPHATASE FAMILY PROTEIN (AFU_ORTHOLOGUE AFUA_3G09210)"/>
    <property type="match status" value="1"/>
</dbReference>
<sequence>MINFQPITGVVNYGFSNYKVYADLDKVQASFKEGTTQPRPTSLTKDADKLTVASYNVENFSANTSGSETPDEKAQNVARAFVQDMHNPDIVGLLEIQDNNGQAKGPDDADASESYARLIQEIKKAGGPTYAYANIDPEYNQDGGAPDANIRVGFLYNPARVSMVDGKHGTRRKRHPMKMVN</sequence>
<protein>
    <recommendedName>
        <fullName evidence="3">Endonuclease/exonuclease/phosphatase domain-containing protein</fullName>
    </recommendedName>
</protein>
<evidence type="ECO:0008006" key="3">
    <source>
        <dbReference type="Google" id="ProtNLM"/>
    </source>
</evidence>
<comment type="caution">
    <text evidence="1">The sequence shown here is derived from an EMBL/GenBank/DDBJ whole genome shotgun (WGS) entry which is preliminary data.</text>
</comment>
<gene>
    <name evidence="1" type="ORF">P5G51_004940</name>
</gene>
<reference evidence="1 2" key="1">
    <citation type="submission" date="2023-10" db="EMBL/GenBank/DDBJ databases">
        <title>179-bfca-hs.</title>
        <authorList>
            <person name="Miliotis G."/>
            <person name="Sengupta P."/>
            <person name="Hameed A."/>
            <person name="Chuvochina M."/>
            <person name="Mcdonagh F."/>
            <person name="Simpson A.C."/>
            <person name="Singh N.K."/>
            <person name="Rekha P.D."/>
            <person name="Raman K."/>
            <person name="Hugenholtz P."/>
            <person name="Venkateswaran K."/>
        </authorList>
    </citation>
    <scope>NUCLEOTIDE SEQUENCE [LARGE SCALE GENOMIC DNA]</scope>
    <source>
        <strain evidence="1 2">179-BFC-A-HS</strain>
    </source>
</reference>
<dbReference type="Proteomes" id="UP001228376">
    <property type="component" value="Unassembled WGS sequence"/>
</dbReference>
<dbReference type="RefSeq" id="WP_320384336.1">
    <property type="nucleotide sequence ID" value="NZ_JAROCA020000001.1"/>
</dbReference>
<dbReference type="SUPFAM" id="SSF56219">
    <property type="entry name" value="DNase I-like"/>
    <property type="match status" value="1"/>
</dbReference>
<keyword evidence="2" id="KW-1185">Reference proteome</keyword>
<dbReference type="EMBL" id="JAROCA020000001">
    <property type="protein sequence ID" value="MDY0404834.1"/>
    <property type="molecule type" value="Genomic_DNA"/>
</dbReference>
<accession>A0ABU5CG40</accession>
<dbReference type="InterPro" id="IPR036691">
    <property type="entry name" value="Endo/exonu/phosph_ase_sf"/>
</dbReference>
<proteinExistence type="predicted"/>
<evidence type="ECO:0000313" key="1">
    <source>
        <dbReference type="EMBL" id="MDY0404834.1"/>
    </source>
</evidence>
<organism evidence="1 2">
    <name type="scientific">Tigheibacillus jepli</name>
    <dbReference type="NCBI Taxonomy" id="3035914"/>
    <lineage>
        <taxon>Bacteria</taxon>
        <taxon>Bacillati</taxon>
        <taxon>Bacillota</taxon>
        <taxon>Bacilli</taxon>
        <taxon>Bacillales</taxon>
        <taxon>Bacillaceae</taxon>
        <taxon>Tigheibacillus</taxon>
    </lineage>
</organism>
<name>A0ABU5CG40_9BACI</name>
<dbReference type="PANTHER" id="PTHR42834">
    <property type="entry name" value="ENDONUCLEASE/EXONUCLEASE/PHOSPHATASE FAMILY PROTEIN (AFU_ORTHOLOGUE AFUA_3G09210)"/>
    <property type="match status" value="1"/>
</dbReference>
<dbReference type="Gene3D" id="3.60.10.10">
    <property type="entry name" value="Endonuclease/exonuclease/phosphatase"/>
    <property type="match status" value="1"/>
</dbReference>